<organism evidence="2 3">
    <name type="scientific">Gracilibacillus boraciitolerans JCM 21714</name>
    <dbReference type="NCBI Taxonomy" id="1298598"/>
    <lineage>
        <taxon>Bacteria</taxon>
        <taxon>Bacillati</taxon>
        <taxon>Bacillota</taxon>
        <taxon>Bacilli</taxon>
        <taxon>Bacillales</taxon>
        <taxon>Bacillaceae</taxon>
        <taxon>Gracilibacillus</taxon>
    </lineage>
</organism>
<dbReference type="Proteomes" id="UP000019102">
    <property type="component" value="Unassembled WGS sequence"/>
</dbReference>
<proteinExistence type="predicted"/>
<dbReference type="EMBL" id="BAVS01000023">
    <property type="protein sequence ID" value="GAE94351.1"/>
    <property type="molecule type" value="Genomic_DNA"/>
</dbReference>
<evidence type="ECO:0000313" key="2">
    <source>
        <dbReference type="EMBL" id="GAE94351.1"/>
    </source>
</evidence>
<dbReference type="Gene3D" id="2.60.40.1760">
    <property type="entry name" value="glycosyl hydrolase (family 31)"/>
    <property type="match status" value="1"/>
</dbReference>
<reference evidence="2 3" key="1">
    <citation type="journal article" date="2014" name="Genome Announc.">
        <title>Draft Genome Sequence of the Boron-Tolerant and Moderately Halotolerant Bacterium Gracilibacillus boraciitolerans JCM 21714T.</title>
        <authorList>
            <person name="Ahmed I."/>
            <person name="Oshima K."/>
            <person name="Suda W."/>
            <person name="Kitamura K."/>
            <person name="Iida T."/>
            <person name="Ohmori Y."/>
            <person name="Fujiwara T."/>
            <person name="Hattori M."/>
            <person name="Ohkuma M."/>
        </authorList>
    </citation>
    <scope>NUCLEOTIDE SEQUENCE [LARGE SCALE GENOMIC DNA]</scope>
    <source>
        <strain evidence="2 3">JCM 21714</strain>
    </source>
</reference>
<name>W4VMD2_9BACI</name>
<accession>W4VMD2</accession>
<evidence type="ECO:0000259" key="1">
    <source>
        <dbReference type="Pfam" id="PF13802"/>
    </source>
</evidence>
<protein>
    <recommendedName>
        <fullName evidence="1">Glycoside hydrolase family 31 N-terminal domain-containing protein</fullName>
    </recommendedName>
</protein>
<dbReference type="STRING" id="1298598.JCM21714_3502"/>
<dbReference type="InterPro" id="IPR025887">
    <property type="entry name" value="Glyco_hydro_31_N_dom"/>
</dbReference>
<dbReference type="eggNOG" id="COG1501">
    <property type="taxonomic scope" value="Bacteria"/>
</dbReference>
<sequence length="144" mass="16541">MEIEKCINQKDYLLIECRKGLIKIIPYTESIIRIRYTLENQFSEKESLFVEQNTQQNIHYSVEEKKDIIVFSTRKVHIQINKNTAAFTYMNASGGLLTKEPKRGGKTLVPTEVLKPVYDENTEIENSYNVDGGARAKAVTTEHV</sequence>
<keyword evidence="3" id="KW-1185">Reference proteome</keyword>
<feature type="domain" description="Glycoside hydrolase family 31 N-terminal" evidence="1">
    <location>
        <begin position="22"/>
        <end position="106"/>
    </location>
</feature>
<dbReference type="AlphaFoldDB" id="W4VMD2"/>
<dbReference type="GO" id="GO:0005975">
    <property type="term" value="P:carbohydrate metabolic process"/>
    <property type="evidence" value="ECO:0007669"/>
    <property type="project" value="InterPro"/>
</dbReference>
<comment type="caution">
    <text evidence="2">The sequence shown here is derived from an EMBL/GenBank/DDBJ whole genome shotgun (WGS) entry which is preliminary data.</text>
</comment>
<dbReference type="Pfam" id="PF13802">
    <property type="entry name" value="Gal_mutarotas_2"/>
    <property type="match status" value="1"/>
</dbReference>
<dbReference type="RefSeq" id="WP_235182843.1">
    <property type="nucleotide sequence ID" value="NZ_BAVS01000023.1"/>
</dbReference>
<dbReference type="GO" id="GO:0003824">
    <property type="term" value="F:catalytic activity"/>
    <property type="evidence" value="ECO:0007669"/>
    <property type="project" value="InterPro"/>
</dbReference>
<dbReference type="GO" id="GO:0030246">
    <property type="term" value="F:carbohydrate binding"/>
    <property type="evidence" value="ECO:0007669"/>
    <property type="project" value="InterPro"/>
</dbReference>
<dbReference type="SUPFAM" id="SSF74650">
    <property type="entry name" value="Galactose mutarotase-like"/>
    <property type="match status" value="1"/>
</dbReference>
<gene>
    <name evidence="2" type="ORF">JCM21714_3502</name>
</gene>
<dbReference type="InterPro" id="IPR011013">
    <property type="entry name" value="Gal_mutarotase_sf_dom"/>
</dbReference>
<evidence type="ECO:0000313" key="3">
    <source>
        <dbReference type="Proteomes" id="UP000019102"/>
    </source>
</evidence>